<accession>A0A1H6I2I6</accession>
<dbReference type="PROSITE" id="PS51257">
    <property type="entry name" value="PROKAR_LIPOPROTEIN"/>
    <property type="match status" value="1"/>
</dbReference>
<name>A0A1H6I2I6_9EURY</name>
<dbReference type="Pfam" id="PF26441">
    <property type="entry name" value="DUF8121"/>
    <property type="match status" value="1"/>
</dbReference>
<organism evidence="2 3">
    <name type="scientific">Halopenitus malekzadehii</name>
    <dbReference type="NCBI Taxonomy" id="1267564"/>
    <lineage>
        <taxon>Archaea</taxon>
        <taxon>Methanobacteriati</taxon>
        <taxon>Methanobacteriota</taxon>
        <taxon>Stenosarchaea group</taxon>
        <taxon>Halobacteria</taxon>
        <taxon>Halobacteriales</taxon>
        <taxon>Haloferacaceae</taxon>
        <taxon>Halopenitus</taxon>
    </lineage>
</organism>
<dbReference type="EMBL" id="FNWU01000001">
    <property type="protein sequence ID" value="SEH42304.1"/>
    <property type="molecule type" value="Genomic_DNA"/>
</dbReference>
<protein>
    <recommendedName>
        <fullName evidence="1">DUF8121 domain-containing protein</fullName>
    </recommendedName>
</protein>
<sequence length="196" mass="21646">MRRRALLASALTAVSPVAAGCSAIESRTEHTNPTVHTSDDPRDDEKYLEFQHDGTEIATVGVDPTFSPLPDNLHTWISHTEDTELQSLTQRFVALDGDGTPPQISLQGPFMGDDKPHPSVSLFRDGRAAVIDVHRFGELANETVFMQLPVTQWPESARRLVVESTVELVKPGLTDQTHVLDGQLEFEFSIESEAEE</sequence>
<reference evidence="2 3" key="1">
    <citation type="submission" date="2016-10" db="EMBL/GenBank/DDBJ databases">
        <authorList>
            <person name="de Groot N.N."/>
        </authorList>
    </citation>
    <scope>NUCLEOTIDE SEQUENCE [LARGE SCALE GENOMIC DNA]</scope>
    <source>
        <strain evidence="2 3">IBRC-M10418</strain>
    </source>
</reference>
<feature type="domain" description="DUF8121" evidence="1">
    <location>
        <begin position="27"/>
        <end position="189"/>
    </location>
</feature>
<dbReference type="OrthoDB" id="238548at2157"/>
<evidence type="ECO:0000313" key="2">
    <source>
        <dbReference type="EMBL" id="SEH42304.1"/>
    </source>
</evidence>
<keyword evidence="3" id="KW-1185">Reference proteome</keyword>
<proteinExistence type="predicted"/>
<evidence type="ECO:0000259" key="1">
    <source>
        <dbReference type="Pfam" id="PF26441"/>
    </source>
</evidence>
<dbReference type="AlphaFoldDB" id="A0A1H6I2I6"/>
<evidence type="ECO:0000313" key="3">
    <source>
        <dbReference type="Proteomes" id="UP000199215"/>
    </source>
</evidence>
<dbReference type="InterPro" id="IPR058434">
    <property type="entry name" value="DUF8121"/>
</dbReference>
<dbReference type="RefSeq" id="WP_092814776.1">
    <property type="nucleotide sequence ID" value="NZ_FNWU01000001.1"/>
</dbReference>
<dbReference type="Proteomes" id="UP000199215">
    <property type="component" value="Unassembled WGS sequence"/>
</dbReference>
<gene>
    <name evidence="2" type="ORF">SAMN05192561_101885</name>
</gene>